<reference evidence="2" key="1">
    <citation type="journal article" date="2014" name="Front. Microbiol.">
        <title>High frequency of phylogenetically diverse reductive dehalogenase-homologous genes in deep subseafloor sedimentary metagenomes.</title>
        <authorList>
            <person name="Kawai M."/>
            <person name="Futagami T."/>
            <person name="Toyoda A."/>
            <person name="Takaki Y."/>
            <person name="Nishi S."/>
            <person name="Hori S."/>
            <person name="Arai W."/>
            <person name="Tsubouchi T."/>
            <person name="Morono Y."/>
            <person name="Uchiyama I."/>
            <person name="Ito T."/>
            <person name="Fujiyama A."/>
            <person name="Inagaki F."/>
            <person name="Takami H."/>
        </authorList>
    </citation>
    <scope>NUCLEOTIDE SEQUENCE</scope>
    <source>
        <strain evidence="2">Expedition CK06-06</strain>
    </source>
</reference>
<dbReference type="InterPro" id="IPR035965">
    <property type="entry name" value="PAS-like_dom_sf"/>
</dbReference>
<dbReference type="InterPro" id="IPR013656">
    <property type="entry name" value="PAS_4"/>
</dbReference>
<feature type="non-terminal residue" evidence="2">
    <location>
        <position position="1"/>
    </location>
</feature>
<protein>
    <recommendedName>
        <fullName evidence="1">PAC domain-containing protein</fullName>
    </recommendedName>
</protein>
<name>X1M6R7_9ZZZZ</name>
<proteinExistence type="predicted"/>
<dbReference type="EMBL" id="BARV01003688">
    <property type="protein sequence ID" value="GAI10395.1"/>
    <property type="molecule type" value="Genomic_DNA"/>
</dbReference>
<dbReference type="Gene3D" id="3.30.450.20">
    <property type="entry name" value="PAS domain"/>
    <property type="match status" value="1"/>
</dbReference>
<dbReference type="PROSITE" id="PS50113">
    <property type="entry name" value="PAC"/>
    <property type="match status" value="1"/>
</dbReference>
<gene>
    <name evidence="2" type="ORF">S06H3_08664</name>
</gene>
<evidence type="ECO:0000313" key="2">
    <source>
        <dbReference type="EMBL" id="GAI10395.1"/>
    </source>
</evidence>
<evidence type="ECO:0000259" key="1">
    <source>
        <dbReference type="PROSITE" id="PS50113"/>
    </source>
</evidence>
<dbReference type="AlphaFoldDB" id="X1M6R7"/>
<dbReference type="Pfam" id="PF08448">
    <property type="entry name" value="PAS_4"/>
    <property type="match status" value="1"/>
</dbReference>
<sequence>DGSSTAEIEQHYRDKGKKSSLIDGAYEAEDFFPGLGEDGRWLHFMASPIKDNEGEIIGAIETLRDVTEQKRLEDKARLYVHQITRAQEEERERYIPVSDFVLLIDGKCRYRGTINNSDDHPLCSLLLSQPKFCFRQLLSPLRVHRQG</sequence>
<accession>X1M6R7</accession>
<dbReference type="SUPFAM" id="SSF55785">
    <property type="entry name" value="PYP-like sensor domain (PAS domain)"/>
    <property type="match status" value="1"/>
</dbReference>
<dbReference type="InterPro" id="IPR000700">
    <property type="entry name" value="PAS-assoc_C"/>
</dbReference>
<organism evidence="2">
    <name type="scientific">marine sediment metagenome</name>
    <dbReference type="NCBI Taxonomy" id="412755"/>
    <lineage>
        <taxon>unclassified sequences</taxon>
        <taxon>metagenomes</taxon>
        <taxon>ecological metagenomes</taxon>
    </lineage>
</organism>
<feature type="domain" description="PAC" evidence="1">
    <location>
        <begin position="26"/>
        <end position="78"/>
    </location>
</feature>
<comment type="caution">
    <text evidence="2">The sequence shown here is derived from an EMBL/GenBank/DDBJ whole genome shotgun (WGS) entry which is preliminary data.</text>
</comment>